<evidence type="ECO:0000313" key="1">
    <source>
        <dbReference type="EMBL" id="KIK46087.1"/>
    </source>
</evidence>
<protein>
    <submittedName>
        <fullName evidence="1">Uncharacterized protein</fullName>
    </submittedName>
</protein>
<reference evidence="1 2" key="1">
    <citation type="submission" date="2014-04" db="EMBL/GenBank/DDBJ databases">
        <authorList>
            <consortium name="DOE Joint Genome Institute"/>
            <person name="Kuo A."/>
            <person name="Ruytinx J."/>
            <person name="Rineau F."/>
            <person name="Colpaert J."/>
            <person name="Kohler A."/>
            <person name="Nagy L.G."/>
            <person name="Floudas D."/>
            <person name="Copeland A."/>
            <person name="Barry K.W."/>
            <person name="Cichocki N."/>
            <person name="Veneault-Fourrey C."/>
            <person name="LaButti K."/>
            <person name="Lindquist E.A."/>
            <person name="Lipzen A."/>
            <person name="Lundell T."/>
            <person name="Morin E."/>
            <person name="Murat C."/>
            <person name="Sun H."/>
            <person name="Tunlid A."/>
            <person name="Henrissat B."/>
            <person name="Grigoriev I.V."/>
            <person name="Hibbett D.S."/>
            <person name="Martin F."/>
            <person name="Nordberg H.P."/>
            <person name="Cantor M.N."/>
            <person name="Hua S.X."/>
        </authorList>
    </citation>
    <scope>NUCLEOTIDE SEQUENCE [LARGE SCALE GENOMIC DNA]</scope>
    <source>
        <strain evidence="1 2">UH-Slu-Lm8-n1</strain>
    </source>
</reference>
<dbReference type="AlphaFoldDB" id="A0A0D0BJJ6"/>
<name>A0A0D0BJJ6_9AGAM</name>
<dbReference type="EMBL" id="KN835163">
    <property type="protein sequence ID" value="KIK46087.1"/>
    <property type="molecule type" value="Genomic_DNA"/>
</dbReference>
<dbReference type="InParanoid" id="A0A0D0BJJ6"/>
<proteinExistence type="predicted"/>
<reference evidence="2" key="2">
    <citation type="submission" date="2015-01" db="EMBL/GenBank/DDBJ databases">
        <title>Evolutionary Origins and Diversification of the Mycorrhizal Mutualists.</title>
        <authorList>
            <consortium name="DOE Joint Genome Institute"/>
            <consortium name="Mycorrhizal Genomics Consortium"/>
            <person name="Kohler A."/>
            <person name="Kuo A."/>
            <person name="Nagy L.G."/>
            <person name="Floudas D."/>
            <person name="Copeland A."/>
            <person name="Barry K.W."/>
            <person name="Cichocki N."/>
            <person name="Veneault-Fourrey C."/>
            <person name="LaButti K."/>
            <person name="Lindquist E.A."/>
            <person name="Lipzen A."/>
            <person name="Lundell T."/>
            <person name="Morin E."/>
            <person name="Murat C."/>
            <person name="Riley R."/>
            <person name="Ohm R."/>
            <person name="Sun H."/>
            <person name="Tunlid A."/>
            <person name="Henrissat B."/>
            <person name="Grigoriev I.V."/>
            <person name="Hibbett D.S."/>
            <person name="Martin F."/>
        </authorList>
    </citation>
    <scope>NUCLEOTIDE SEQUENCE [LARGE SCALE GENOMIC DNA]</scope>
    <source>
        <strain evidence="2">UH-Slu-Lm8-n1</strain>
    </source>
</reference>
<dbReference type="HOGENOM" id="CLU_1687881_0_0_1"/>
<organism evidence="1 2">
    <name type="scientific">Suillus luteus UH-Slu-Lm8-n1</name>
    <dbReference type="NCBI Taxonomy" id="930992"/>
    <lineage>
        <taxon>Eukaryota</taxon>
        <taxon>Fungi</taxon>
        <taxon>Dikarya</taxon>
        <taxon>Basidiomycota</taxon>
        <taxon>Agaricomycotina</taxon>
        <taxon>Agaricomycetes</taxon>
        <taxon>Agaricomycetidae</taxon>
        <taxon>Boletales</taxon>
        <taxon>Suillineae</taxon>
        <taxon>Suillaceae</taxon>
        <taxon>Suillus</taxon>
    </lineage>
</organism>
<dbReference type="Proteomes" id="UP000054485">
    <property type="component" value="Unassembled WGS sequence"/>
</dbReference>
<accession>A0A0D0BJJ6</accession>
<sequence>MVSKHSIIIFDISPAAASGEGLIQRNLDPRQQVPAGAIALIPSSGVQVHHHGLLAVFALLGSVISSLRNGPSLTSSLPHVQLCSMTITRDPAHGREQTVAKLAGTQITETISNATSNHAIACLADNDISSRYFPQLTPNGSYACTHNHRGISLSLK</sequence>
<keyword evidence="2" id="KW-1185">Reference proteome</keyword>
<evidence type="ECO:0000313" key="2">
    <source>
        <dbReference type="Proteomes" id="UP000054485"/>
    </source>
</evidence>
<gene>
    <name evidence="1" type="ORF">CY34DRAFT_800784</name>
</gene>